<dbReference type="AlphaFoldDB" id="A0A382SI12"/>
<evidence type="ECO:0000313" key="1">
    <source>
        <dbReference type="EMBL" id="SVD09473.1"/>
    </source>
</evidence>
<reference evidence="1" key="1">
    <citation type="submission" date="2018-05" db="EMBL/GenBank/DDBJ databases">
        <authorList>
            <person name="Lanie J.A."/>
            <person name="Ng W.-L."/>
            <person name="Kazmierczak K.M."/>
            <person name="Andrzejewski T.M."/>
            <person name="Davidsen T.M."/>
            <person name="Wayne K.J."/>
            <person name="Tettelin H."/>
            <person name="Glass J.I."/>
            <person name="Rusch D."/>
            <person name="Podicherti R."/>
            <person name="Tsui H.-C.T."/>
            <person name="Winkler M.E."/>
        </authorList>
    </citation>
    <scope>NUCLEOTIDE SEQUENCE</scope>
</reference>
<proteinExistence type="predicted"/>
<name>A0A382SI12_9ZZZZ</name>
<protein>
    <submittedName>
        <fullName evidence="1">Uncharacterized protein</fullName>
    </submittedName>
</protein>
<organism evidence="1">
    <name type="scientific">marine metagenome</name>
    <dbReference type="NCBI Taxonomy" id="408172"/>
    <lineage>
        <taxon>unclassified sequences</taxon>
        <taxon>metagenomes</taxon>
        <taxon>ecological metagenomes</taxon>
    </lineage>
</organism>
<dbReference type="EMBL" id="UINC01129227">
    <property type="protein sequence ID" value="SVD09473.1"/>
    <property type="molecule type" value="Genomic_DNA"/>
</dbReference>
<gene>
    <name evidence="1" type="ORF">METZ01_LOCUS362327</name>
</gene>
<accession>A0A382SI12</accession>
<sequence>MATFFKNKIVKNVGTVPVEVYLAPSAAKATGIGLSIANLLDGNTRVSITIKDDTSIEGYYVKDVMIAPNASLRAINGGEKLILPGDNALFVQADQDDAVDVIFSFVEIV</sequence>